<keyword evidence="10" id="KW-0732">Signal</keyword>
<dbReference type="Gene3D" id="2.160.20.10">
    <property type="entry name" value="Single-stranded right-handed beta-helix, Pectin lyase-like"/>
    <property type="match status" value="1"/>
</dbReference>
<dbReference type="EMBL" id="JAAARO010000012">
    <property type="protein sequence ID" value="KAF5739909.1"/>
    <property type="molecule type" value="Genomic_DNA"/>
</dbReference>
<comment type="catalytic activity">
    <reaction evidence="8 10">
        <text>[(1-&gt;4)-alpha-D-galacturonosyl methyl ester](n) + n H2O = [(1-&gt;4)-alpha-D-galacturonosyl](n) + n methanol + n H(+)</text>
        <dbReference type="Rhea" id="RHEA:22380"/>
        <dbReference type="Rhea" id="RHEA-COMP:14570"/>
        <dbReference type="Rhea" id="RHEA-COMP:14573"/>
        <dbReference type="ChEBI" id="CHEBI:15377"/>
        <dbReference type="ChEBI" id="CHEBI:15378"/>
        <dbReference type="ChEBI" id="CHEBI:17790"/>
        <dbReference type="ChEBI" id="CHEBI:140522"/>
        <dbReference type="ChEBI" id="CHEBI:140523"/>
        <dbReference type="EC" id="3.1.1.11"/>
    </reaction>
</comment>
<comment type="subcellular location">
    <subcellularLocation>
        <location evidence="1">Secreted</location>
        <location evidence="1">Cell wall</location>
    </subcellularLocation>
</comment>
<evidence type="ECO:0000256" key="9">
    <source>
        <dbReference type="PROSITE-ProRule" id="PRU10040"/>
    </source>
</evidence>
<dbReference type="GO" id="GO:0030599">
    <property type="term" value="F:pectinesterase activity"/>
    <property type="evidence" value="ECO:0007669"/>
    <property type="project" value="UniProtKB-UniRule"/>
</dbReference>
<evidence type="ECO:0000313" key="13">
    <source>
        <dbReference type="Proteomes" id="UP000593562"/>
    </source>
</evidence>
<evidence type="ECO:0000256" key="5">
    <source>
        <dbReference type="ARBA" id="ARBA00022512"/>
    </source>
</evidence>
<keyword evidence="6 10" id="KW-0378">Hydrolase</keyword>
<dbReference type="AlphaFoldDB" id="A0A7J7D101"/>
<dbReference type="EC" id="3.1.1.11" evidence="4 10"/>
<feature type="chain" id="PRO_5029934195" description="Pectinesterase" evidence="10">
    <location>
        <begin position="21"/>
        <end position="200"/>
    </location>
</feature>
<dbReference type="InterPro" id="IPR012334">
    <property type="entry name" value="Pectin_lyas_fold"/>
</dbReference>
<evidence type="ECO:0000256" key="6">
    <source>
        <dbReference type="ARBA" id="ARBA00022801"/>
    </source>
</evidence>
<comment type="similarity">
    <text evidence="3">Belongs to the pectinesterase family.</text>
</comment>
<organism evidence="12 13">
    <name type="scientific">Tripterygium wilfordii</name>
    <name type="common">Thunder God vine</name>
    <dbReference type="NCBI Taxonomy" id="458696"/>
    <lineage>
        <taxon>Eukaryota</taxon>
        <taxon>Viridiplantae</taxon>
        <taxon>Streptophyta</taxon>
        <taxon>Embryophyta</taxon>
        <taxon>Tracheophyta</taxon>
        <taxon>Spermatophyta</taxon>
        <taxon>Magnoliopsida</taxon>
        <taxon>eudicotyledons</taxon>
        <taxon>Gunneridae</taxon>
        <taxon>Pentapetalae</taxon>
        <taxon>rosids</taxon>
        <taxon>fabids</taxon>
        <taxon>Celastrales</taxon>
        <taxon>Celastraceae</taxon>
        <taxon>Tripterygium</taxon>
    </lineage>
</organism>
<comment type="pathway">
    <text evidence="2 10">Glycan metabolism; pectin degradation; 2-dehydro-3-deoxy-D-gluconate from pectin: step 1/5.</text>
</comment>
<dbReference type="InterPro" id="IPR033131">
    <property type="entry name" value="Pectinesterase_Asp_AS"/>
</dbReference>
<name>A0A7J7D101_TRIWF</name>
<dbReference type="InParanoid" id="A0A7J7D101"/>
<dbReference type="PROSITE" id="PS00503">
    <property type="entry name" value="PECTINESTERASE_2"/>
    <property type="match status" value="1"/>
</dbReference>
<dbReference type="PANTHER" id="PTHR31321:SF120">
    <property type="entry name" value="PECTINESTERASE 52-RELATED"/>
    <property type="match status" value="1"/>
</dbReference>
<reference evidence="12 13" key="1">
    <citation type="journal article" date="2020" name="Nat. Commun.">
        <title>Genome of Tripterygium wilfordii and identification of cytochrome P450 involved in triptolide biosynthesis.</title>
        <authorList>
            <person name="Tu L."/>
            <person name="Su P."/>
            <person name="Zhang Z."/>
            <person name="Gao L."/>
            <person name="Wang J."/>
            <person name="Hu T."/>
            <person name="Zhou J."/>
            <person name="Zhang Y."/>
            <person name="Zhao Y."/>
            <person name="Liu Y."/>
            <person name="Song Y."/>
            <person name="Tong Y."/>
            <person name="Lu Y."/>
            <person name="Yang J."/>
            <person name="Xu C."/>
            <person name="Jia M."/>
            <person name="Peters R.J."/>
            <person name="Huang L."/>
            <person name="Gao W."/>
        </authorList>
    </citation>
    <scope>NUCLEOTIDE SEQUENCE [LARGE SCALE GENOMIC DNA]</scope>
    <source>
        <strain evidence="13">cv. XIE 37</strain>
        <tissue evidence="12">Leaf</tissue>
    </source>
</reference>
<dbReference type="UniPathway" id="UPA00545">
    <property type="reaction ID" value="UER00823"/>
</dbReference>
<feature type="signal peptide" evidence="10">
    <location>
        <begin position="1"/>
        <end position="20"/>
    </location>
</feature>
<evidence type="ECO:0000256" key="8">
    <source>
        <dbReference type="ARBA" id="ARBA00047928"/>
    </source>
</evidence>
<keyword evidence="7 10" id="KW-0063">Aspartyl esterase</keyword>
<dbReference type="GO" id="GO:0042545">
    <property type="term" value="P:cell wall modification"/>
    <property type="evidence" value="ECO:0007669"/>
    <property type="project" value="UniProtKB-UniRule"/>
</dbReference>
<comment type="caution">
    <text evidence="12">The sequence shown here is derived from an EMBL/GenBank/DDBJ whole genome shotgun (WGS) entry which is preliminary data.</text>
</comment>
<evidence type="ECO:0000256" key="3">
    <source>
        <dbReference type="ARBA" id="ARBA00008891"/>
    </source>
</evidence>
<dbReference type="Pfam" id="PF01095">
    <property type="entry name" value="Pectinesterase"/>
    <property type="match status" value="1"/>
</dbReference>
<feature type="active site" evidence="9">
    <location>
        <position position="184"/>
    </location>
</feature>
<proteinExistence type="inferred from homology"/>
<dbReference type="Proteomes" id="UP000593562">
    <property type="component" value="Unassembled WGS sequence"/>
</dbReference>
<evidence type="ECO:0000313" key="12">
    <source>
        <dbReference type="EMBL" id="KAF5739909.1"/>
    </source>
</evidence>
<protein>
    <recommendedName>
        <fullName evidence="4 10">Pectinesterase</fullName>
        <ecNumber evidence="4 10">3.1.1.11</ecNumber>
    </recommendedName>
</protein>
<dbReference type="GO" id="GO:0045490">
    <property type="term" value="P:pectin catabolic process"/>
    <property type="evidence" value="ECO:0007669"/>
    <property type="project" value="UniProtKB-UniRule"/>
</dbReference>
<keyword evidence="5" id="KW-0964">Secreted</keyword>
<sequence>MQLPQFLFILTLFGASFVVSQVIQCQSGIANTIVVDKSGTNGVFNTVQAAIDSIPPNNNNWIRIQINPGIYIEQVTIPENKPCIILEGQDRRVTTITYDAHDKTNTSITFSTNPDYVVVKGITFENSYNHPLKLDTVITQAVAALIGGDKNVFFECGFLGLQDTLWDFQGRHYFYNCYIEGAIDFIFGNGQSYYEVATSH</sequence>
<dbReference type="PANTHER" id="PTHR31321">
    <property type="entry name" value="ACYL-COA THIOESTER HYDROLASE YBHC-RELATED"/>
    <property type="match status" value="1"/>
</dbReference>
<keyword evidence="13" id="KW-1185">Reference proteome</keyword>
<accession>A0A7J7D101</accession>
<evidence type="ECO:0000259" key="11">
    <source>
        <dbReference type="Pfam" id="PF01095"/>
    </source>
</evidence>
<evidence type="ECO:0000256" key="1">
    <source>
        <dbReference type="ARBA" id="ARBA00004191"/>
    </source>
</evidence>
<dbReference type="InterPro" id="IPR011050">
    <property type="entry name" value="Pectin_lyase_fold/virulence"/>
</dbReference>
<feature type="domain" description="Pectinesterase catalytic" evidence="11">
    <location>
        <begin position="33"/>
        <end position="192"/>
    </location>
</feature>
<keyword evidence="5" id="KW-0134">Cell wall</keyword>
<gene>
    <name evidence="12" type="ORF">HS088_TW12G01121</name>
</gene>
<evidence type="ECO:0000256" key="4">
    <source>
        <dbReference type="ARBA" id="ARBA00013229"/>
    </source>
</evidence>
<evidence type="ECO:0000256" key="10">
    <source>
        <dbReference type="RuleBase" id="RU000589"/>
    </source>
</evidence>
<evidence type="ECO:0000256" key="7">
    <source>
        <dbReference type="ARBA" id="ARBA00023085"/>
    </source>
</evidence>
<dbReference type="SUPFAM" id="SSF51126">
    <property type="entry name" value="Pectin lyase-like"/>
    <property type="match status" value="1"/>
</dbReference>
<dbReference type="InterPro" id="IPR000070">
    <property type="entry name" value="Pectinesterase_cat"/>
</dbReference>
<evidence type="ECO:0000256" key="2">
    <source>
        <dbReference type="ARBA" id="ARBA00005184"/>
    </source>
</evidence>